<dbReference type="Gene3D" id="3.90.1340.10">
    <property type="entry name" value="Phage tail collar domain"/>
    <property type="match status" value="1"/>
</dbReference>
<comment type="caution">
    <text evidence="3">The sequence shown here is derived from an EMBL/GenBank/DDBJ whole genome shotgun (WGS) entry which is preliminary data.</text>
</comment>
<dbReference type="InterPro" id="IPR037053">
    <property type="entry name" value="Phage_tail_collar_dom_sf"/>
</dbReference>
<accession>A0A8J7LAJ2</accession>
<keyword evidence="4" id="KW-1185">Reference proteome</keyword>
<dbReference type="EMBL" id="JAECZC010000063">
    <property type="protein sequence ID" value="MBH8565553.1"/>
    <property type="molecule type" value="Genomic_DNA"/>
</dbReference>
<dbReference type="SUPFAM" id="SSF88874">
    <property type="entry name" value="Receptor-binding domain of short tail fibre protein gp12"/>
    <property type="match status" value="1"/>
</dbReference>
<gene>
    <name evidence="3" type="ORF">I8748_25835</name>
</gene>
<proteinExistence type="predicted"/>
<dbReference type="AlphaFoldDB" id="A0A8J7LAJ2"/>
<evidence type="ECO:0000313" key="3">
    <source>
        <dbReference type="EMBL" id="MBH8565553.1"/>
    </source>
</evidence>
<reference evidence="3 4" key="1">
    <citation type="journal article" date="2021" name="Int. J. Syst. Evol. Microbiol.">
        <title>Amazonocrinis nigriterrae gen. nov., sp. nov., Atlanticothrix silvestris gen. nov., sp. nov. and Dendronalium phyllosphericum gen. nov., sp. nov., nostocacean cyanobacteria from Brazilian environments.</title>
        <authorList>
            <person name="Alvarenga D.O."/>
            <person name="Andreote A.P.D."/>
            <person name="Branco L.H.Z."/>
            <person name="Delbaje E."/>
            <person name="Cruz R.B."/>
            <person name="Varani A.M."/>
            <person name="Fiore M.F."/>
        </authorList>
    </citation>
    <scope>NUCLEOTIDE SEQUENCE [LARGE SCALE GENOMIC DNA]</scope>
    <source>
        <strain evidence="3 4">CENA67</strain>
    </source>
</reference>
<dbReference type="CDD" id="cd22641">
    <property type="entry name" value="C24-like"/>
    <property type="match status" value="1"/>
</dbReference>
<evidence type="ECO:0000256" key="1">
    <source>
        <dbReference type="SAM" id="MobiDB-lite"/>
    </source>
</evidence>
<dbReference type="Pfam" id="PF07484">
    <property type="entry name" value="Collar"/>
    <property type="match status" value="1"/>
</dbReference>
<protein>
    <submittedName>
        <fullName evidence="3">Tail fiber protein</fullName>
    </submittedName>
</protein>
<evidence type="ECO:0000313" key="4">
    <source>
        <dbReference type="Proteomes" id="UP000632766"/>
    </source>
</evidence>
<name>A0A8J7LAJ2_9NOST</name>
<feature type="domain" description="Phage tail collar" evidence="2">
    <location>
        <begin position="145"/>
        <end position="200"/>
    </location>
</feature>
<dbReference type="RefSeq" id="WP_198127345.1">
    <property type="nucleotide sequence ID" value="NZ_JAECZC010000063.1"/>
</dbReference>
<dbReference type="Proteomes" id="UP000632766">
    <property type="component" value="Unassembled WGS sequence"/>
</dbReference>
<dbReference type="InterPro" id="IPR011083">
    <property type="entry name" value="Phage_tail_collar_dom"/>
</dbReference>
<organism evidence="3 4">
    <name type="scientific">Amazonocrinis nigriterrae CENA67</name>
    <dbReference type="NCBI Taxonomy" id="2794033"/>
    <lineage>
        <taxon>Bacteria</taxon>
        <taxon>Bacillati</taxon>
        <taxon>Cyanobacteriota</taxon>
        <taxon>Cyanophyceae</taxon>
        <taxon>Nostocales</taxon>
        <taxon>Nostocaceae</taxon>
        <taxon>Amazonocrinis</taxon>
        <taxon>Amazonocrinis nigriterrae</taxon>
    </lineage>
</organism>
<sequence>MQQQKVNQREVKDYGITVSTTDSNWQSQGPNPLTVGDVVRALQWTFTPSSADVDLGAQETLKIDISKIKTSHPTGATKLYLGYKYVPEYQHGEFIYPIEKAPLVFDDYKVGIGTSKPAESLHITGGNLKIDERIKDKTGYVMPVGSILPYAGSTAPEGWLFCDGQEYTTSEYQDLFDVITTQYGGTESNFNVPNLQGRVPVGYKENNTNFSSLGQTGGEERVTLEEKHMPNHNHLYDDHYFVPCGRPAQGGGNYTPDEVGKNGTYENQSTGGTGGGESHNNLQPYLTVNFIIKF</sequence>
<feature type="region of interest" description="Disordered" evidence="1">
    <location>
        <begin position="247"/>
        <end position="278"/>
    </location>
</feature>
<evidence type="ECO:0000259" key="2">
    <source>
        <dbReference type="Pfam" id="PF07484"/>
    </source>
</evidence>